<dbReference type="AlphaFoldDB" id="A0A6A6XHH2"/>
<dbReference type="InterPro" id="IPR029058">
    <property type="entry name" value="AB_hydrolase_fold"/>
</dbReference>
<evidence type="ECO:0000313" key="5">
    <source>
        <dbReference type="Proteomes" id="UP000799757"/>
    </source>
</evidence>
<sequence length="548" mass="60870">MKTTRGFFSSIVSRLITRQLGFPPETCSYTVTDVRIPVLDGIEQFELAADLFQPVLPKDEKPVGTILLRSPYGRGLAFALFSAGPYAARGYQCLFVSCRGTFGSGGEFDPWRNEEEDGHAVVEWMRKQEWYTGSFATMGASYLGFVQWALLRNPPSDMVAAIIQTAPHDFSKQLWGTGSLSLEFITWGENVAHQEKTGFFQTLKTLNTQQRMRRVLNGIPLAESVKSHFQGGAPWVDFVVDHPDISDPYYHNMKFGEALERANIPILLIGGWSDLFVSQTVEQYTRLSERQTNVALLMGPWNHMRSGLASKVHQQSLDWLEEHLAKRKGRTTKTHVQYFVTGAQEWRDVQKWPPPTLAQELYLRSGSHLTSEKPSADENSSKFTFDPKQPTPTIGGNLLLGGGSAKDTTLAARTDVLVFTTEVLEKALEISGKVAVELSHSSDNPNVDLFVRISEVDAKGQSYSIADTYKRLDPAREGGPVILHLTDCAHRFRKGNCIRLIIAGASHPQYAINTGNGINATSEELRSAIHTVFHGDKGSSRIVLPVVV</sequence>
<dbReference type="InterPro" id="IPR000383">
    <property type="entry name" value="Xaa-Pro-like_dom"/>
</dbReference>
<gene>
    <name evidence="4" type="ORF">K505DRAFT_323683</name>
</gene>
<evidence type="ECO:0000256" key="1">
    <source>
        <dbReference type="ARBA" id="ARBA00022801"/>
    </source>
</evidence>
<dbReference type="Pfam" id="PF08530">
    <property type="entry name" value="PepX_C"/>
    <property type="match status" value="1"/>
</dbReference>
<dbReference type="EMBL" id="MU001843">
    <property type="protein sequence ID" value="KAF2795970.1"/>
    <property type="molecule type" value="Genomic_DNA"/>
</dbReference>
<protein>
    <submittedName>
        <fullName evidence="4">Hydrolase CocE/NonD family protein</fullName>
    </submittedName>
</protein>
<dbReference type="NCBIfam" id="TIGR00976">
    <property type="entry name" value="CocE_NonD"/>
    <property type="match status" value="1"/>
</dbReference>
<reference evidence="4" key="1">
    <citation type="journal article" date="2020" name="Stud. Mycol.">
        <title>101 Dothideomycetes genomes: a test case for predicting lifestyles and emergence of pathogens.</title>
        <authorList>
            <person name="Haridas S."/>
            <person name="Albert R."/>
            <person name="Binder M."/>
            <person name="Bloem J."/>
            <person name="Labutti K."/>
            <person name="Salamov A."/>
            <person name="Andreopoulos B."/>
            <person name="Baker S."/>
            <person name="Barry K."/>
            <person name="Bills G."/>
            <person name="Bluhm B."/>
            <person name="Cannon C."/>
            <person name="Castanera R."/>
            <person name="Culley D."/>
            <person name="Daum C."/>
            <person name="Ezra D."/>
            <person name="Gonzalez J."/>
            <person name="Henrissat B."/>
            <person name="Kuo A."/>
            <person name="Liang C."/>
            <person name="Lipzen A."/>
            <person name="Lutzoni F."/>
            <person name="Magnuson J."/>
            <person name="Mondo S."/>
            <person name="Nolan M."/>
            <person name="Ohm R."/>
            <person name="Pangilinan J."/>
            <person name="Park H.-J."/>
            <person name="Ramirez L."/>
            <person name="Alfaro M."/>
            <person name="Sun H."/>
            <person name="Tritt A."/>
            <person name="Yoshinaga Y."/>
            <person name="Zwiers L.-H."/>
            <person name="Turgeon B."/>
            <person name="Goodwin S."/>
            <person name="Spatafora J."/>
            <person name="Crous P."/>
            <person name="Grigoriev I."/>
        </authorList>
    </citation>
    <scope>NUCLEOTIDE SEQUENCE</scope>
    <source>
        <strain evidence="4">CBS 109.77</strain>
    </source>
</reference>
<dbReference type="InterPro" id="IPR013736">
    <property type="entry name" value="Xaa-Pro_dipept_C"/>
</dbReference>
<dbReference type="SUPFAM" id="SSF53474">
    <property type="entry name" value="alpha/beta-Hydrolases"/>
    <property type="match status" value="1"/>
</dbReference>
<evidence type="ECO:0000259" key="3">
    <source>
        <dbReference type="SMART" id="SM00939"/>
    </source>
</evidence>
<evidence type="ECO:0000256" key="2">
    <source>
        <dbReference type="SAM" id="MobiDB-lite"/>
    </source>
</evidence>
<dbReference type="SMART" id="SM00939">
    <property type="entry name" value="PepX_C"/>
    <property type="match status" value="1"/>
</dbReference>
<dbReference type="Pfam" id="PF02129">
    <property type="entry name" value="Peptidase_S15"/>
    <property type="match status" value="1"/>
</dbReference>
<dbReference type="GO" id="GO:0008239">
    <property type="term" value="F:dipeptidyl-peptidase activity"/>
    <property type="evidence" value="ECO:0007669"/>
    <property type="project" value="InterPro"/>
</dbReference>
<feature type="region of interest" description="Disordered" evidence="2">
    <location>
        <begin position="368"/>
        <end position="390"/>
    </location>
</feature>
<evidence type="ECO:0000313" key="4">
    <source>
        <dbReference type="EMBL" id="KAF2795970.1"/>
    </source>
</evidence>
<dbReference type="PANTHER" id="PTHR43056:SF10">
    <property type="entry name" value="COCE_NOND FAMILY, PUTATIVE (AFU_ORTHOLOGUE AFUA_7G00600)-RELATED"/>
    <property type="match status" value="1"/>
</dbReference>
<dbReference type="InterPro" id="IPR005674">
    <property type="entry name" value="CocE/Ser_esterase"/>
</dbReference>
<dbReference type="PANTHER" id="PTHR43056">
    <property type="entry name" value="PEPTIDASE S9 PROLYL OLIGOPEPTIDASE"/>
    <property type="match status" value="1"/>
</dbReference>
<dbReference type="InterPro" id="IPR008979">
    <property type="entry name" value="Galactose-bd-like_sf"/>
</dbReference>
<dbReference type="Gene3D" id="1.10.3020.10">
    <property type="entry name" value="alpha-amino acid ester hydrolase ( Helical cap domain)"/>
    <property type="match status" value="1"/>
</dbReference>
<keyword evidence="1 4" id="KW-0378">Hydrolase</keyword>
<dbReference type="SUPFAM" id="SSF49785">
    <property type="entry name" value="Galactose-binding domain-like"/>
    <property type="match status" value="1"/>
</dbReference>
<feature type="domain" description="Xaa-Pro dipeptidyl-peptidase C-terminal" evidence="3">
    <location>
        <begin position="317"/>
        <end position="543"/>
    </location>
</feature>
<dbReference type="OrthoDB" id="416441at2759"/>
<name>A0A6A6XHH2_9PLEO</name>
<feature type="compositionally biased region" description="Basic and acidic residues" evidence="2">
    <location>
        <begin position="370"/>
        <end position="380"/>
    </location>
</feature>
<organism evidence="4 5">
    <name type="scientific">Melanomma pulvis-pyrius CBS 109.77</name>
    <dbReference type="NCBI Taxonomy" id="1314802"/>
    <lineage>
        <taxon>Eukaryota</taxon>
        <taxon>Fungi</taxon>
        <taxon>Dikarya</taxon>
        <taxon>Ascomycota</taxon>
        <taxon>Pezizomycotina</taxon>
        <taxon>Dothideomycetes</taxon>
        <taxon>Pleosporomycetidae</taxon>
        <taxon>Pleosporales</taxon>
        <taxon>Melanommataceae</taxon>
        <taxon>Melanomma</taxon>
    </lineage>
</organism>
<dbReference type="Gene3D" id="2.60.120.260">
    <property type="entry name" value="Galactose-binding domain-like"/>
    <property type="match status" value="1"/>
</dbReference>
<keyword evidence="5" id="KW-1185">Reference proteome</keyword>
<accession>A0A6A6XHH2</accession>
<proteinExistence type="predicted"/>
<dbReference type="InterPro" id="IPR050585">
    <property type="entry name" value="Xaa-Pro_dipeptidyl-ppase/CocE"/>
</dbReference>
<dbReference type="Proteomes" id="UP000799757">
    <property type="component" value="Unassembled WGS sequence"/>
</dbReference>
<dbReference type="Gene3D" id="3.40.50.1820">
    <property type="entry name" value="alpha/beta hydrolase"/>
    <property type="match status" value="1"/>
</dbReference>